<dbReference type="KEGG" id="tol:TOL_2590"/>
<dbReference type="HOGENOM" id="CLU_197652_0_0_6"/>
<dbReference type="AlphaFoldDB" id="M5DTZ7"/>
<reference evidence="1 2" key="1">
    <citation type="journal article" date="2013" name="Genome Announc.">
        <title>Genome Sequence of Thalassolituus oleivorans MIL-1 (DSM 14913T).</title>
        <authorList>
            <person name="Golyshin P.N."/>
            <person name="Werner J."/>
            <person name="Chernikova T.N."/>
            <person name="Tran H."/>
            <person name="Ferrer M."/>
            <person name="Yakimov M.M."/>
            <person name="Teeling H."/>
            <person name="Golyshina O.V."/>
        </authorList>
    </citation>
    <scope>NUCLEOTIDE SEQUENCE [LARGE SCALE GENOMIC DNA]</scope>
    <source>
        <strain evidence="1 2">MIL-1</strain>
    </source>
</reference>
<gene>
    <name evidence="1" type="ORF">TOL_2590</name>
</gene>
<evidence type="ECO:0000313" key="2">
    <source>
        <dbReference type="Proteomes" id="UP000011866"/>
    </source>
</evidence>
<organism evidence="1 2">
    <name type="scientific">Thalassolituus oleivorans MIL-1</name>
    <dbReference type="NCBI Taxonomy" id="1298593"/>
    <lineage>
        <taxon>Bacteria</taxon>
        <taxon>Pseudomonadati</taxon>
        <taxon>Pseudomonadota</taxon>
        <taxon>Gammaproteobacteria</taxon>
        <taxon>Oceanospirillales</taxon>
        <taxon>Oceanospirillaceae</taxon>
        <taxon>Thalassolituus</taxon>
    </lineage>
</organism>
<sequence>MNGRRYSLNCRRYSWNCRRYSLNCRRYSGSEASSADNRDYEQKTFIESLLHKKRSLSRSYRYTTSGIHLPLPPYLFLL</sequence>
<protein>
    <submittedName>
        <fullName evidence="1">Uncharacterized protein</fullName>
    </submittedName>
</protein>
<accession>M5DTZ7</accession>
<evidence type="ECO:0000313" key="1">
    <source>
        <dbReference type="EMBL" id="CCU72989.1"/>
    </source>
</evidence>
<dbReference type="Proteomes" id="UP000011866">
    <property type="component" value="Chromosome"/>
</dbReference>
<dbReference type="EMBL" id="HF680312">
    <property type="protein sequence ID" value="CCU72989.1"/>
    <property type="molecule type" value="Genomic_DNA"/>
</dbReference>
<proteinExistence type="predicted"/>
<keyword evidence="2" id="KW-1185">Reference proteome</keyword>
<name>M5DTZ7_9GAMM</name>